<keyword evidence="6" id="KW-1185">Reference proteome</keyword>
<keyword evidence="1" id="KW-0067">ATP-binding</keyword>
<dbReference type="SMART" id="SM01346">
    <property type="entry name" value="DUF3385"/>
    <property type="match status" value="1"/>
</dbReference>
<reference evidence="5" key="1">
    <citation type="submission" date="2016-10" db="EMBL/GenBank/DDBJ databases">
        <authorList>
            <person name="Benchimol M."/>
            <person name="Almeida L.G."/>
            <person name="Vasconcelos A.T."/>
            <person name="Perreira-Neves A."/>
            <person name="Rosa I.A."/>
            <person name="Tasca T."/>
            <person name="Bogo M.R."/>
            <person name="de Souza W."/>
        </authorList>
    </citation>
    <scope>NUCLEOTIDE SEQUENCE [LARGE SCALE GENOMIC DNA]</scope>
    <source>
        <strain evidence="5">K</strain>
    </source>
</reference>
<dbReference type="OrthoDB" id="381190at2759"/>
<dbReference type="InterPro" id="IPR003152">
    <property type="entry name" value="FATC_dom"/>
</dbReference>
<dbReference type="Pfam" id="PF02260">
    <property type="entry name" value="FATC"/>
    <property type="match status" value="1"/>
</dbReference>
<dbReference type="PANTHER" id="PTHR11139">
    <property type="entry name" value="ATAXIA TELANGIECTASIA MUTATED ATM -RELATED"/>
    <property type="match status" value="1"/>
</dbReference>
<dbReference type="GO" id="GO:0031931">
    <property type="term" value="C:TORC1 complex"/>
    <property type="evidence" value="ECO:0007669"/>
    <property type="project" value="TreeGrafter"/>
</dbReference>
<proteinExistence type="inferred from homology"/>
<evidence type="ECO:0000259" key="3">
    <source>
        <dbReference type="PROSITE" id="PS51189"/>
    </source>
</evidence>
<evidence type="ECO:0000256" key="1">
    <source>
        <dbReference type="RuleBase" id="RU364109"/>
    </source>
</evidence>
<dbReference type="SUPFAM" id="SSF56112">
    <property type="entry name" value="Protein kinase-like (PK-like)"/>
    <property type="match status" value="1"/>
</dbReference>
<dbReference type="InterPro" id="IPR050517">
    <property type="entry name" value="DDR_Repair_Kinase"/>
</dbReference>
<dbReference type="InterPro" id="IPR016024">
    <property type="entry name" value="ARM-type_fold"/>
</dbReference>
<dbReference type="Pfam" id="PF02259">
    <property type="entry name" value="FAT"/>
    <property type="match status" value="1"/>
</dbReference>
<dbReference type="EC" id="2.7.11.1" evidence="1"/>
<comment type="catalytic activity">
    <reaction evidence="1">
        <text>L-threonyl-[protein] + ATP = O-phospho-L-threonyl-[protein] + ADP + H(+)</text>
        <dbReference type="Rhea" id="RHEA:46608"/>
        <dbReference type="Rhea" id="RHEA-COMP:11060"/>
        <dbReference type="Rhea" id="RHEA-COMP:11605"/>
        <dbReference type="ChEBI" id="CHEBI:15378"/>
        <dbReference type="ChEBI" id="CHEBI:30013"/>
        <dbReference type="ChEBI" id="CHEBI:30616"/>
        <dbReference type="ChEBI" id="CHEBI:61977"/>
        <dbReference type="ChEBI" id="CHEBI:456216"/>
        <dbReference type="EC" id="2.7.11.1"/>
    </reaction>
</comment>
<evidence type="ECO:0000313" key="5">
    <source>
        <dbReference type="EMBL" id="OHS95000.1"/>
    </source>
</evidence>
<dbReference type="GO" id="GO:0016242">
    <property type="term" value="P:negative regulation of macroautophagy"/>
    <property type="evidence" value="ECO:0007669"/>
    <property type="project" value="TreeGrafter"/>
</dbReference>
<sequence>MNLIDLPIPKTCNAMIETFETYYNTFYIEMVRMSNTALQDYIETYIDLLTTMSKTLNSADLIRVSIGVISLHTFGYNNFLQLSQLFDRLIPQTDLEYVRFTSWCAGILIHHPREDQSRYVAHLVERAIGWIRAKGRRARALAAVNLLHVISRNAGNASVLFLPNLKSAGWELVSHPSQQVLRDTAECLRCFTLALMRYGRSEIQSYLDFFYHLCDKLLAFGNPIKEYAALLILQNFMQIYPDYFISKIQDMWNLFIDAYDHSSENILIQSASFCTSVCICVVDPKFFVDSVADEVMAQAEDLILEFEKETVKYLQLMIEKVPDYMIEKIDVLKSMARSLLDNQFYDPALKLLCTCINVFQDKLCPFDMNLLEMALKAPMTSFYTELFVSFFKITSAPLDQIKKSLIDRISDELKSNNQLEPLKMVADLPPIALEGAGFLYNSVSALTTHENTKIRSAVPKALYNIAVSTKSISFDALFKGLIKFATYEDNLHVRQNVLQVLYEHCSIEMATPEYLNILKIFVNDDSNSVRQTSLKILAKLKEYNPMYVTSITRHAILDYFFILNQVTSIRQRSRIAKILPDLIHASSSAVPTYSEVFLRILIKAFQDPQVAKFNNFIEETANTTILIGLADSLATLAPYDPAQVSKYLDQIVPQFCAYLVPTEHRTLISSILKAFLVLLTPPCSNVDIRTKVPTILSACSSLLANTRSRAIRKMILRVTGAIGIIEVHQKPLEKIAATPENIDEDLARQFYHPLRDTEGLIDETMLLNPKEVSNYYTVVAASSLLTVFKDSSLKDLRYDAAQALVNVLHSPKMSALSYFDEFVAHFLEILEQCSIEEMKLFLPLYSELVSSSTNNTIPFVERSLRLIHNRFCDELMIDFFNLIRSFLQALGHGFSEFASETICLLVVVLDSWKTINADVCRGVLEIFSILGTFAVDHQYLIIPQICDAIDCQQSLPIVRVMALDSLRILVSQADLGHYFGPIIRSLSFALTLNDDMTRDAAKNLLYAVHDKGESFIGDDSLNTLEDLWTTPVESKEVRELINNMKESKPPSTHVRSLHFPLPDTTKGHVRAFSEDAVLSRIVSPNLGVGKHLENWLMAFVVTLISSSPVEQIRECATVANAYKPLASDLVSIAFHSCWQQMSNKGKLLITSSFRELLLAKENYENVAREIFKILVFMHKVGQPLDIGFEDIIESSKRYGATPFALKLGQEDLDRRGGRVKIGLLSQLIDIYLQMGNWTNAAAVWKMCESKKASNKELFVQLKMWDLAAEEYKKGFEGNRGDPSTFVGLIHSLSEQEKWNDVISYLPVFESQKRHLKHETSVYFASAALQLGRWDDLDNILQYAPQDSLHVTTLHALNSLHHRNWKKVTQYVDNGFAILASRPIRFFSDQQRIHRETMFAAQKLIEINEMMTWLQTNDESLKQNIQSVWKARLKTAPSDFELWFKLISERVQITQIRDETLIKFFQMHSVSLGTKMHNNTFDILFPNFSYETSPDLDKLCYTISKWHTGDQKTALELMEKLLETVSTSLKQKCAYLYADWVVENDESNDAYFKAYKHLKNAIESSDRTPIKEVQKKVSIIDKSPPVSPHLQRFTPFKTALVLPTHMMKDLVTGENTEKLLRKWASVNVSLTSIDDNNLESYVTNAIHALIQCCRIAPSFPDLVQLLHIFFENATIIKIFNNTAKDIFEKLSASLLLEAAPQLLIQLAHPSPNVSSLVHQIIMSMLPNHFHSLIFSIIVMTFSKNSRRSEAAEQILNEFKNYYPNIYSEVTLIRNSLLTAAVTWYEFSSLKVSDAINFFKAHQPDQAILTLIEYVNELKSPKCEMHYRFLEMYDHQLKKLSSILENDSNVDQLIQWCDEVFPLFNNEVARVQLIQLKTISQELCEKRDFALAVPGTYKPDKPLIHIKYFVDQFGVYMSKQQPKDVVIKGEDGLFYQYLLKGHEDLRLDERIMQFFKLINSYIKKESIFGSNHIQTMHVIPLSLEHGLVQWIPGTDTLRSIVMQYRGLYNRDPTEEIHLLSQYGFDRYDTLIPVQKMQILSKIFREVPDTDLANFLWIKASSADIWHKQTETFAVTTAMTSIVGYIIGLGERHPSNLLIDRFTGKVVHIDFGDCFERASKRSYLPEDVPFRLTRMMIKAMGITGIHGTFRTSFVNMSSLLRENRNVLMMVLSIFVHEPLIDPEGEDKKTKSEFDNFPMMKRSTSSTFTLSAYDDGKVYTGEYPKETQLSSIELRRRIKEKLRGTDFEEGKVLSVEEQADRLISMATNTYNLAKLYHGWYPFW</sequence>
<name>A0A1J4J753_9EUKA</name>
<keyword evidence="1 5" id="KW-0418">Kinase</keyword>
<dbReference type="GO" id="GO:0005634">
    <property type="term" value="C:nucleus"/>
    <property type="evidence" value="ECO:0007669"/>
    <property type="project" value="TreeGrafter"/>
</dbReference>
<feature type="domain" description="FATC" evidence="4">
    <location>
        <begin position="2247"/>
        <end position="2279"/>
    </location>
</feature>
<dbReference type="FunFam" id="1.10.1070.11:FF:000029">
    <property type="entry name" value="Serine/threonine-protein kinase TOR"/>
    <property type="match status" value="1"/>
</dbReference>
<dbReference type="Gene3D" id="1.10.1070.11">
    <property type="entry name" value="Phosphatidylinositol 3-/4-kinase, catalytic domain"/>
    <property type="match status" value="1"/>
</dbReference>
<dbReference type="PROSITE" id="PS51189">
    <property type="entry name" value="FAT"/>
    <property type="match status" value="1"/>
</dbReference>
<dbReference type="PROSITE" id="PS50290">
    <property type="entry name" value="PI3_4_KINASE_3"/>
    <property type="match status" value="1"/>
</dbReference>
<dbReference type="InterPro" id="IPR014009">
    <property type="entry name" value="PIK_FAT"/>
</dbReference>
<dbReference type="FunFam" id="3.30.1010.10:FF:000025">
    <property type="entry name" value="PIKK family atypical protein kinase"/>
    <property type="match status" value="1"/>
</dbReference>
<evidence type="ECO:0000313" key="6">
    <source>
        <dbReference type="Proteomes" id="UP000179807"/>
    </source>
</evidence>
<keyword evidence="1" id="KW-0808">Transferase</keyword>
<evidence type="ECO:0000259" key="2">
    <source>
        <dbReference type="PROSITE" id="PS50290"/>
    </source>
</evidence>
<dbReference type="RefSeq" id="XP_068348137.1">
    <property type="nucleotide sequence ID" value="XM_068495608.1"/>
</dbReference>
<dbReference type="VEuPathDB" id="TrichDB:TRFO_10691"/>
<dbReference type="InterPro" id="IPR036940">
    <property type="entry name" value="PI3/4_kinase_cat_sf"/>
</dbReference>
<feature type="domain" description="FAT" evidence="3">
    <location>
        <begin position="1190"/>
        <end position="1741"/>
    </location>
</feature>
<dbReference type="InterPro" id="IPR000403">
    <property type="entry name" value="PI3/4_kinase_cat_dom"/>
</dbReference>
<evidence type="ECO:0000259" key="4">
    <source>
        <dbReference type="PROSITE" id="PS51190"/>
    </source>
</evidence>
<dbReference type="GO" id="GO:0031929">
    <property type="term" value="P:TOR signaling"/>
    <property type="evidence" value="ECO:0007669"/>
    <property type="project" value="TreeGrafter"/>
</dbReference>
<dbReference type="Pfam" id="PF11865">
    <property type="entry name" value="mTOR_dom"/>
    <property type="match status" value="1"/>
</dbReference>
<dbReference type="GO" id="GO:0004674">
    <property type="term" value="F:protein serine/threonine kinase activity"/>
    <property type="evidence" value="ECO:0007669"/>
    <property type="project" value="UniProtKB-KW"/>
</dbReference>
<feature type="domain" description="PI3K/PI4K catalytic" evidence="2">
    <location>
        <begin position="1907"/>
        <end position="2220"/>
    </location>
</feature>
<dbReference type="Proteomes" id="UP000179807">
    <property type="component" value="Unassembled WGS sequence"/>
</dbReference>
<accession>A0A1J4J753</accession>
<dbReference type="CDD" id="cd05169">
    <property type="entry name" value="PIKKc_TOR"/>
    <property type="match status" value="1"/>
</dbReference>
<dbReference type="Gene3D" id="1.25.10.10">
    <property type="entry name" value="Leucine-rich Repeat Variant"/>
    <property type="match status" value="2"/>
</dbReference>
<keyword evidence="1" id="KW-0723">Serine/threonine-protein kinase</keyword>
<dbReference type="GeneID" id="94830312"/>
<dbReference type="SMART" id="SM01343">
    <property type="entry name" value="FATC"/>
    <property type="match status" value="1"/>
</dbReference>
<dbReference type="EMBL" id="MLAK01001271">
    <property type="protein sequence ID" value="OHS95000.1"/>
    <property type="molecule type" value="Genomic_DNA"/>
</dbReference>
<dbReference type="GO" id="GO:0031932">
    <property type="term" value="C:TORC2 complex"/>
    <property type="evidence" value="ECO:0007669"/>
    <property type="project" value="TreeGrafter"/>
</dbReference>
<dbReference type="Pfam" id="PF00454">
    <property type="entry name" value="PI3_PI4_kinase"/>
    <property type="match status" value="1"/>
</dbReference>
<organism evidence="5 6">
    <name type="scientific">Tritrichomonas foetus</name>
    <dbReference type="NCBI Taxonomy" id="1144522"/>
    <lineage>
        <taxon>Eukaryota</taxon>
        <taxon>Metamonada</taxon>
        <taxon>Parabasalia</taxon>
        <taxon>Tritrichomonadida</taxon>
        <taxon>Tritrichomonadidae</taxon>
        <taxon>Tritrichomonas</taxon>
    </lineage>
</organism>
<dbReference type="InterPro" id="IPR011009">
    <property type="entry name" value="Kinase-like_dom_sf"/>
</dbReference>
<keyword evidence="1" id="KW-0547">Nucleotide-binding</keyword>
<dbReference type="InterPro" id="IPR026683">
    <property type="entry name" value="TOR_cat"/>
</dbReference>
<gene>
    <name evidence="5" type="ORF">TRFO_10691</name>
</gene>
<dbReference type="SMART" id="SM00146">
    <property type="entry name" value="PI3Kc"/>
    <property type="match status" value="1"/>
</dbReference>
<dbReference type="GO" id="GO:0005737">
    <property type="term" value="C:cytoplasm"/>
    <property type="evidence" value="ECO:0007669"/>
    <property type="project" value="TreeGrafter"/>
</dbReference>
<dbReference type="InterPro" id="IPR024585">
    <property type="entry name" value="mTOR_dom"/>
</dbReference>
<dbReference type="PANTHER" id="PTHR11139:SF9">
    <property type="entry name" value="SERINE_THREONINE-PROTEIN KINASE MTOR"/>
    <property type="match status" value="1"/>
</dbReference>
<dbReference type="InterPro" id="IPR003151">
    <property type="entry name" value="PIK-rel_kinase_FAT"/>
</dbReference>
<dbReference type="GO" id="GO:0005524">
    <property type="term" value="F:ATP binding"/>
    <property type="evidence" value="ECO:0007669"/>
    <property type="project" value="UniProtKB-KW"/>
</dbReference>
<dbReference type="Gene3D" id="3.30.1010.10">
    <property type="entry name" value="Phosphatidylinositol 3-kinase Catalytic Subunit, Chain A, domain 4"/>
    <property type="match status" value="1"/>
</dbReference>
<protein>
    <recommendedName>
        <fullName evidence="1">Serine/threonine-protein kinase TOR</fullName>
        <ecNumber evidence="1">2.7.11.1</ecNumber>
    </recommendedName>
</protein>
<dbReference type="InterPro" id="IPR011989">
    <property type="entry name" value="ARM-like"/>
</dbReference>
<comment type="caution">
    <text evidence="5">The sequence shown here is derived from an EMBL/GenBank/DDBJ whole genome shotgun (WGS) entry which is preliminary data.</text>
</comment>
<comment type="similarity">
    <text evidence="1">Belongs to the PI3/PI4-kinase family.</text>
</comment>
<dbReference type="SUPFAM" id="SSF48371">
    <property type="entry name" value="ARM repeat"/>
    <property type="match status" value="2"/>
</dbReference>
<dbReference type="PROSITE" id="PS51190">
    <property type="entry name" value="FATC"/>
    <property type="match status" value="1"/>
</dbReference>